<evidence type="ECO:0000259" key="1">
    <source>
        <dbReference type="Pfam" id="PF18328"/>
    </source>
</evidence>
<dbReference type="PANTHER" id="PTHR32332:SF20">
    <property type="entry name" value="2-NITROPROPANE DIOXYGENASE-LIKE PROTEIN"/>
    <property type="match status" value="1"/>
</dbReference>
<dbReference type="Pfam" id="PF18328">
    <property type="entry name" value="PfaD_N"/>
    <property type="match status" value="1"/>
</dbReference>
<dbReference type="InterPro" id="IPR013785">
    <property type="entry name" value="Aldolase_TIM"/>
</dbReference>
<dbReference type="EMBL" id="JACHNB010000001">
    <property type="protein sequence ID" value="MBB4739139.1"/>
    <property type="molecule type" value="Genomic_DNA"/>
</dbReference>
<sequence length="537" mass="57784">MSGTLYWHGSDVPRFDSAGAREALARLDTACHIVRDARGTGVVTGGSAATSGDLELLASAPPLPPDRLGSPQFRAAHGLRYAYMGGAMAGGIASEEMVVALARAGMLGSFGAAGLLPERIEKALQFFVREIPGLPYACNLIHSPSEEALERNAVSLFLRYGVPCVEASAYLDLSPHIVRYRAAGLRPGPDGRVLIGNRVIAKVSRPELGERFLRPAPEPILAKLVEDGSITAEQAELARRVPVADDLTAEGDSGGHTDRRPLAALLSTLLRVREQVSRDYGYPDAPRIGAAGGIGTPEAAAAAFAMGAAYIVTGSVNQACVESGTSPAVRGLLARADIADCQMAPAADMFEMGVELQVLKRGTMFGMRAKRLYELYRTYDGLHALPDAEREKLERQVFRRPLADVWAETRDYFNRRDPAQVERAEQNPKRQMALVFRWYLGMSSRWAKVGEADRLADYQIWCGPAIGAFNDWTRGSYLAAPENRGVVDVAGQLLTGAAFHLRVAQLRAAGADFVAGATDYRPALAQGEQAPDLALLR</sequence>
<dbReference type="Gene3D" id="3.20.20.70">
    <property type="entry name" value="Aldolase class I"/>
    <property type="match status" value="1"/>
</dbReference>
<accession>A0A7W7GVM1</accession>
<gene>
    <name evidence="3" type="ORF">BJY16_002598</name>
</gene>
<dbReference type="InterPro" id="IPR049489">
    <property type="entry name" value="FabD-like_helical_ins"/>
</dbReference>
<dbReference type="Pfam" id="PF21607">
    <property type="entry name" value="FabD_helical_ins"/>
    <property type="match status" value="1"/>
</dbReference>
<evidence type="ECO:0000313" key="3">
    <source>
        <dbReference type="EMBL" id="MBB4739139.1"/>
    </source>
</evidence>
<dbReference type="AlphaFoldDB" id="A0A7W7GVM1"/>
<keyword evidence="4" id="KW-1185">Reference proteome</keyword>
<proteinExistence type="predicted"/>
<dbReference type="Proteomes" id="UP000546162">
    <property type="component" value="Unassembled WGS sequence"/>
</dbReference>
<evidence type="ECO:0000313" key="4">
    <source>
        <dbReference type="Proteomes" id="UP000546162"/>
    </source>
</evidence>
<protein>
    <submittedName>
        <fullName evidence="3">PfaD family protein</fullName>
    </submittedName>
</protein>
<dbReference type="InterPro" id="IPR040981">
    <property type="entry name" value="PfaD_N"/>
</dbReference>
<reference evidence="3 4" key="1">
    <citation type="submission" date="2020-08" db="EMBL/GenBank/DDBJ databases">
        <title>Sequencing the genomes of 1000 actinobacteria strains.</title>
        <authorList>
            <person name="Klenk H.-P."/>
        </authorList>
    </citation>
    <scope>NUCLEOTIDE SEQUENCE [LARGE SCALE GENOMIC DNA]</scope>
    <source>
        <strain evidence="3 4">DSM 45809</strain>
    </source>
</reference>
<dbReference type="RefSeq" id="WP_185039715.1">
    <property type="nucleotide sequence ID" value="NZ_BAABFG010000005.1"/>
</dbReference>
<organism evidence="3 4">
    <name type="scientific">Actinoplanes octamycinicus</name>
    <dbReference type="NCBI Taxonomy" id="135948"/>
    <lineage>
        <taxon>Bacteria</taxon>
        <taxon>Bacillati</taxon>
        <taxon>Actinomycetota</taxon>
        <taxon>Actinomycetes</taxon>
        <taxon>Micromonosporales</taxon>
        <taxon>Micromonosporaceae</taxon>
        <taxon>Actinoplanes</taxon>
    </lineage>
</organism>
<name>A0A7W7GVM1_9ACTN</name>
<feature type="domain" description="Fatty acid synthase subunit PfaD N-terminal" evidence="1">
    <location>
        <begin position="7"/>
        <end position="62"/>
    </location>
</feature>
<dbReference type="InterPro" id="IPR014179">
    <property type="entry name" value="PfaD-like_TIM-barrel"/>
</dbReference>
<dbReference type="NCBIfam" id="TIGR02814">
    <property type="entry name" value="pfaD_fam"/>
    <property type="match status" value="1"/>
</dbReference>
<dbReference type="CDD" id="cd04742">
    <property type="entry name" value="NPD_FabD"/>
    <property type="match status" value="1"/>
</dbReference>
<comment type="caution">
    <text evidence="3">The sequence shown here is derived from an EMBL/GenBank/DDBJ whole genome shotgun (WGS) entry which is preliminary data.</text>
</comment>
<dbReference type="PANTHER" id="PTHR32332">
    <property type="entry name" value="2-NITROPROPANE DIOXYGENASE"/>
    <property type="match status" value="1"/>
</dbReference>
<dbReference type="SUPFAM" id="SSF51395">
    <property type="entry name" value="FMN-linked oxidoreductases"/>
    <property type="match status" value="1"/>
</dbReference>
<evidence type="ECO:0000259" key="2">
    <source>
        <dbReference type="Pfam" id="PF21607"/>
    </source>
</evidence>
<feature type="domain" description="[Acyl-carrier-protein] S-malonyltransferase-like inserted helical" evidence="2">
    <location>
        <begin position="379"/>
        <end position="458"/>
    </location>
</feature>